<reference evidence="5 6" key="1">
    <citation type="journal article" date="2021" name="Hortic Res">
        <title>Chromosome-scale assembly of the Dendrobium chrysotoxum genome enhances the understanding of orchid evolution.</title>
        <authorList>
            <person name="Zhang Y."/>
            <person name="Zhang G.Q."/>
            <person name="Zhang D."/>
            <person name="Liu X.D."/>
            <person name="Xu X.Y."/>
            <person name="Sun W.H."/>
            <person name="Yu X."/>
            <person name="Zhu X."/>
            <person name="Wang Z.W."/>
            <person name="Zhao X."/>
            <person name="Zhong W.Y."/>
            <person name="Chen H."/>
            <person name="Yin W.L."/>
            <person name="Huang T."/>
            <person name="Niu S.C."/>
            <person name="Liu Z.J."/>
        </authorList>
    </citation>
    <scope>NUCLEOTIDE SEQUENCE [LARGE SCALE GENOMIC DNA]</scope>
    <source>
        <strain evidence="5">Lindl</strain>
    </source>
</reference>
<dbReference type="Gene3D" id="4.10.280.10">
    <property type="entry name" value="Helix-loop-helix DNA-binding domain"/>
    <property type="match status" value="1"/>
</dbReference>
<comment type="caution">
    <text evidence="5">The sequence shown here is derived from an EMBL/GenBank/DDBJ whole genome shotgun (WGS) entry which is preliminary data.</text>
</comment>
<dbReference type="AlphaFoldDB" id="A0AAV7H5E2"/>
<dbReference type="Proteomes" id="UP000775213">
    <property type="component" value="Unassembled WGS sequence"/>
</dbReference>
<dbReference type="PANTHER" id="PTHR46807:SF1">
    <property type="entry name" value="TRANSCRIPTION FACTOR PIF3"/>
    <property type="match status" value="1"/>
</dbReference>
<keyword evidence="6" id="KW-1185">Reference proteome</keyword>
<dbReference type="InterPro" id="IPR011598">
    <property type="entry name" value="bHLH_dom"/>
</dbReference>
<dbReference type="SUPFAM" id="SSF47459">
    <property type="entry name" value="HLH, helix-loop-helix DNA-binding domain"/>
    <property type="match status" value="1"/>
</dbReference>
<organism evidence="5 6">
    <name type="scientific">Dendrobium chrysotoxum</name>
    <name type="common">Orchid</name>
    <dbReference type="NCBI Taxonomy" id="161865"/>
    <lineage>
        <taxon>Eukaryota</taxon>
        <taxon>Viridiplantae</taxon>
        <taxon>Streptophyta</taxon>
        <taxon>Embryophyta</taxon>
        <taxon>Tracheophyta</taxon>
        <taxon>Spermatophyta</taxon>
        <taxon>Magnoliopsida</taxon>
        <taxon>Liliopsida</taxon>
        <taxon>Asparagales</taxon>
        <taxon>Orchidaceae</taxon>
        <taxon>Epidendroideae</taxon>
        <taxon>Malaxideae</taxon>
        <taxon>Dendrobiinae</taxon>
        <taxon>Dendrobium</taxon>
    </lineage>
</organism>
<evidence type="ECO:0000256" key="3">
    <source>
        <dbReference type="ARBA" id="ARBA00023163"/>
    </source>
</evidence>
<dbReference type="SMART" id="SM00353">
    <property type="entry name" value="HLH"/>
    <property type="match status" value="1"/>
</dbReference>
<proteinExistence type="inferred from homology"/>
<keyword evidence="2" id="KW-0805">Transcription regulation</keyword>
<protein>
    <recommendedName>
        <fullName evidence="4">BHLH domain-containing protein</fullName>
    </recommendedName>
</protein>
<dbReference type="GO" id="GO:0003700">
    <property type="term" value="F:DNA-binding transcription factor activity"/>
    <property type="evidence" value="ECO:0007669"/>
    <property type="project" value="InterPro"/>
</dbReference>
<dbReference type="Pfam" id="PF00010">
    <property type="entry name" value="HLH"/>
    <property type="match status" value="1"/>
</dbReference>
<comment type="similarity">
    <text evidence="1">Belongs to the bHLH protein family.</text>
</comment>
<dbReference type="PANTHER" id="PTHR46807">
    <property type="entry name" value="TRANSCRIPTION FACTOR PIF3"/>
    <property type="match status" value="1"/>
</dbReference>
<gene>
    <name evidence="5" type="ORF">IEQ34_010333</name>
</gene>
<dbReference type="InterPro" id="IPR044273">
    <property type="entry name" value="PIF3-like"/>
</dbReference>
<keyword evidence="3" id="KW-0804">Transcription</keyword>
<dbReference type="EMBL" id="JAGFBR010000009">
    <property type="protein sequence ID" value="KAH0462758.1"/>
    <property type="molecule type" value="Genomic_DNA"/>
</dbReference>
<evidence type="ECO:0000313" key="6">
    <source>
        <dbReference type="Proteomes" id="UP000775213"/>
    </source>
</evidence>
<accession>A0AAV7H5E2</accession>
<dbReference type="PROSITE" id="PS50888">
    <property type="entry name" value="BHLH"/>
    <property type="match status" value="1"/>
</dbReference>
<name>A0AAV7H5E2_DENCH</name>
<evidence type="ECO:0000313" key="5">
    <source>
        <dbReference type="EMBL" id="KAH0462758.1"/>
    </source>
</evidence>
<dbReference type="GO" id="GO:0046983">
    <property type="term" value="F:protein dimerization activity"/>
    <property type="evidence" value="ECO:0007669"/>
    <property type="project" value="InterPro"/>
</dbReference>
<sequence>MGTRSGAYNEAGCGTCPLTGSFAVKWHCRINGYDPGPSEPSGIAAKWHHVIPVMARAKVEDESVDLKKPNFDRWPYARRSRAAKVHHLRRDRINERMHFLQHLIPNCNKADKASMLDEAIKWRKTLQLQFQIIFFSFYTYYP</sequence>
<dbReference type="InterPro" id="IPR036638">
    <property type="entry name" value="HLH_DNA-bd_sf"/>
</dbReference>
<evidence type="ECO:0000256" key="2">
    <source>
        <dbReference type="ARBA" id="ARBA00023015"/>
    </source>
</evidence>
<evidence type="ECO:0000256" key="1">
    <source>
        <dbReference type="ARBA" id="ARBA00005510"/>
    </source>
</evidence>
<evidence type="ECO:0000259" key="4">
    <source>
        <dbReference type="PROSITE" id="PS50888"/>
    </source>
</evidence>
<feature type="domain" description="BHLH" evidence="4">
    <location>
        <begin position="77"/>
        <end position="126"/>
    </location>
</feature>